<dbReference type="GO" id="GO:0005096">
    <property type="term" value="F:GTPase activator activity"/>
    <property type="evidence" value="ECO:0007669"/>
    <property type="project" value="InterPro"/>
</dbReference>
<evidence type="ECO:0000256" key="1">
    <source>
        <dbReference type="PROSITE-ProRule" id="PRU00288"/>
    </source>
</evidence>
<dbReference type="PROSITE" id="PS50115">
    <property type="entry name" value="ARFGAP"/>
    <property type="match status" value="1"/>
</dbReference>
<evidence type="ECO:0000256" key="2">
    <source>
        <dbReference type="SAM" id="MobiDB-lite"/>
    </source>
</evidence>
<dbReference type="OrthoDB" id="10266696at2759"/>
<keyword evidence="1" id="KW-0479">Metal-binding</keyword>
<feature type="region of interest" description="Disordered" evidence="2">
    <location>
        <begin position="88"/>
        <end position="112"/>
    </location>
</feature>
<protein>
    <recommendedName>
        <fullName evidence="3">Arf-GAP domain-containing protein</fullName>
    </recommendedName>
</protein>
<dbReference type="PANTHER" id="PTHR46419:SF2">
    <property type="entry name" value="ADP-RIBOSYLATION FACTOR GTPASE-ACTIVATING PROTEIN AGD5"/>
    <property type="match status" value="1"/>
</dbReference>
<dbReference type="InterPro" id="IPR044520">
    <property type="entry name" value="ARF_GAP_AGD5/15"/>
</dbReference>
<feature type="region of interest" description="Disordered" evidence="2">
    <location>
        <begin position="177"/>
        <end position="210"/>
    </location>
</feature>
<gene>
    <name evidence="4" type="ORF">AAE3_LOCUS8412</name>
</gene>
<comment type="caution">
    <text evidence="4">The sequence shown here is derived from an EMBL/GenBank/DDBJ whole genome shotgun (WGS) entry which is preliminary data.</text>
</comment>
<keyword evidence="1" id="KW-0863">Zinc-finger</keyword>
<dbReference type="EMBL" id="CACVBS010000053">
    <property type="protein sequence ID" value="CAA7266243.1"/>
    <property type="molecule type" value="Genomic_DNA"/>
</dbReference>
<sequence>MSAAASKLQKERNQKTLLELAAQPGNNICADCKARLPRWASQNLGIFICVNCASIHRKIGTHITKVKSLTMDDWTKDQVEHMKSMGNIKSNSIYNPNELKHPPPPNLEDTERDSEIEQYIRAKYEYRKFIDRSALVASKLGPSRSATMVSAHSVSLPTTQVPASSSSPIVTATDVAASSPIAPNPPKSIIQPKPPPPCPMPQNQARSVSAGISPSVWDDISSLASGGQNSSLPLQYAPQPATGTIGANGYPVGVTSLGMGVNPFQPQQMSLGTNPFSQQQSQSPFASTSPFSAPPNMASSFSQTQPTSFGQQYFSGASMQPTTPMMSQPTATPSFFQPQASSLQVQVPTTSSFLSPSPSQPFMSAPPSQSNFLTPSPSQQFNSSPHPQLPLQQPQTAMQAQFMSQTPVSSQPPFLGMTTMQMQQQQLLMQQQQQQQQLLLQQQQQQQQQQLLAQQQQQQPQFSQNMFTPSQPQTMAGQNAMYGQMFGQNGYPTQVGGQQWGAM</sequence>
<dbReference type="SUPFAM" id="SSF57863">
    <property type="entry name" value="ArfGap/RecO-like zinc finger"/>
    <property type="match status" value="1"/>
</dbReference>
<feature type="compositionally biased region" description="Pro residues" evidence="2">
    <location>
        <begin position="182"/>
        <end position="200"/>
    </location>
</feature>
<feature type="domain" description="Arf-GAP" evidence="3">
    <location>
        <begin position="14"/>
        <end position="137"/>
    </location>
</feature>
<dbReference type="Proteomes" id="UP000467700">
    <property type="component" value="Unassembled WGS sequence"/>
</dbReference>
<dbReference type="GO" id="GO:0008270">
    <property type="term" value="F:zinc ion binding"/>
    <property type="evidence" value="ECO:0007669"/>
    <property type="project" value="UniProtKB-KW"/>
</dbReference>
<evidence type="ECO:0000313" key="4">
    <source>
        <dbReference type="EMBL" id="CAA7266243.1"/>
    </source>
</evidence>
<dbReference type="Pfam" id="PF01412">
    <property type="entry name" value="ArfGap"/>
    <property type="match status" value="1"/>
</dbReference>
<evidence type="ECO:0000259" key="3">
    <source>
        <dbReference type="PROSITE" id="PS50115"/>
    </source>
</evidence>
<dbReference type="Gene3D" id="1.10.220.150">
    <property type="entry name" value="Arf GTPase activating protein"/>
    <property type="match status" value="1"/>
</dbReference>
<keyword evidence="5" id="KW-1185">Reference proteome</keyword>
<dbReference type="PANTHER" id="PTHR46419">
    <property type="entry name" value="ADP-RIBOSYLATION FACTOR GTPASE-ACTIVATING PROTEIN AGD5"/>
    <property type="match status" value="1"/>
</dbReference>
<evidence type="ECO:0000313" key="5">
    <source>
        <dbReference type="Proteomes" id="UP000467700"/>
    </source>
</evidence>
<proteinExistence type="predicted"/>
<dbReference type="InterPro" id="IPR001164">
    <property type="entry name" value="ArfGAP_dom"/>
</dbReference>
<dbReference type="FunFam" id="1.10.220.150:FF:000026">
    <property type="entry name" value="GTPase activating protein for Arf, putative"/>
    <property type="match status" value="1"/>
</dbReference>
<dbReference type="InterPro" id="IPR038508">
    <property type="entry name" value="ArfGAP_dom_sf"/>
</dbReference>
<feature type="compositionally biased region" description="Low complexity" evidence="2">
    <location>
        <begin position="273"/>
        <end position="296"/>
    </location>
</feature>
<dbReference type="InterPro" id="IPR037278">
    <property type="entry name" value="ARFGAP/RecO"/>
</dbReference>
<dbReference type="SMART" id="SM00105">
    <property type="entry name" value="ArfGap"/>
    <property type="match status" value="1"/>
</dbReference>
<feature type="compositionally biased region" description="Polar residues" evidence="2">
    <location>
        <begin position="297"/>
        <end position="347"/>
    </location>
</feature>
<name>A0A8S0XMK3_CYCAE</name>
<keyword evidence="1" id="KW-0862">Zinc</keyword>
<reference evidence="4 5" key="1">
    <citation type="submission" date="2020-01" db="EMBL/GenBank/DDBJ databases">
        <authorList>
            <person name="Gupta K D."/>
        </authorList>
    </citation>
    <scope>NUCLEOTIDE SEQUENCE [LARGE SCALE GENOMIC DNA]</scope>
</reference>
<feature type="compositionally biased region" description="Low complexity" evidence="2">
    <location>
        <begin position="348"/>
        <end position="363"/>
    </location>
</feature>
<feature type="region of interest" description="Disordered" evidence="2">
    <location>
        <begin position="272"/>
        <end position="392"/>
    </location>
</feature>
<organism evidence="4 5">
    <name type="scientific">Cyclocybe aegerita</name>
    <name type="common">Black poplar mushroom</name>
    <name type="synonym">Agrocybe aegerita</name>
    <dbReference type="NCBI Taxonomy" id="1973307"/>
    <lineage>
        <taxon>Eukaryota</taxon>
        <taxon>Fungi</taxon>
        <taxon>Dikarya</taxon>
        <taxon>Basidiomycota</taxon>
        <taxon>Agaricomycotina</taxon>
        <taxon>Agaricomycetes</taxon>
        <taxon>Agaricomycetidae</taxon>
        <taxon>Agaricales</taxon>
        <taxon>Agaricineae</taxon>
        <taxon>Bolbitiaceae</taxon>
        <taxon>Cyclocybe</taxon>
    </lineage>
</organism>
<dbReference type="CDD" id="cd08204">
    <property type="entry name" value="ArfGap"/>
    <property type="match status" value="1"/>
</dbReference>
<accession>A0A8S0XMK3</accession>
<dbReference type="AlphaFoldDB" id="A0A8S0XMK3"/>
<dbReference type="PRINTS" id="PR00405">
    <property type="entry name" value="REVINTRACTNG"/>
</dbReference>
<feature type="compositionally biased region" description="Polar residues" evidence="2">
    <location>
        <begin position="366"/>
        <end position="384"/>
    </location>
</feature>